<dbReference type="InterPro" id="IPR045323">
    <property type="entry name" value="CCDC34"/>
</dbReference>
<accession>A0AAN7ZIR3</accession>
<dbReference type="PANTHER" id="PTHR23247">
    <property type="entry name" value="NY-REN-41 ANTIGEN L15 -RELATED"/>
    <property type="match status" value="1"/>
</dbReference>
<protein>
    <recommendedName>
        <fullName evidence="2">Coiled-coil domain-containing protein</fullName>
    </recommendedName>
</protein>
<evidence type="ECO:0000313" key="4">
    <source>
        <dbReference type="Proteomes" id="UP001329430"/>
    </source>
</evidence>
<dbReference type="Pfam" id="PF13904">
    <property type="entry name" value="CCDC34"/>
    <property type="match status" value="1"/>
</dbReference>
<evidence type="ECO:0000259" key="2">
    <source>
        <dbReference type="Pfam" id="PF13904"/>
    </source>
</evidence>
<reference evidence="3 4" key="1">
    <citation type="journal article" date="2024" name="Insects">
        <title>An Improved Chromosome-Level Genome Assembly of the Firefly Pyrocoelia pectoralis.</title>
        <authorList>
            <person name="Fu X."/>
            <person name="Meyer-Rochow V.B."/>
            <person name="Ballantyne L."/>
            <person name="Zhu X."/>
        </authorList>
    </citation>
    <scope>NUCLEOTIDE SEQUENCE [LARGE SCALE GENOMIC DNA]</scope>
    <source>
        <strain evidence="3">XCY_ONT2</strain>
    </source>
</reference>
<proteinExistence type="predicted"/>
<dbReference type="AlphaFoldDB" id="A0AAN7ZIR3"/>
<dbReference type="InterPro" id="IPR025259">
    <property type="entry name" value="CCDC34/181"/>
</dbReference>
<keyword evidence="4" id="KW-1185">Reference proteome</keyword>
<dbReference type="Proteomes" id="UP001329430">
    <property type="component" value="Chromosome 4"/>
</dbReference>
<keyword evidence="1" id="KW-0175">Coiled coil</keyword>
<name>A0AAN7ZIR3_9COLE</name>
<comment type="caution">
    <text evidence="3">The sequence shown here is derived from an EMBL/GenBank/DDBJ whole genome shotgun (WGS) entry which is preliminary data.</text>
</comment>
<dbReference type="EMBL" id="JAVRBK010000004">
    <property type="protein sequence ID" value="KAK5645422.1"/>
    <property type="molecule type" value="Genomic_DNA"/>
</dbReference>
<gene>
    <name evidence="3" type="ORF">RI129_006722</name>
</gene>
<sequence>MSTESIAQIRRFMNGAVSIESVAGSKASQRMEKPRKRVSCSCSSGQLCEIHENMEIRSENSAFSLTDEVDLKSITTESTPNLLDSSGSVERDLVLQSSNKKIIKASQTIINAKKEEENRLLLEKQRKNFQRWLANKRKEEEEKERIVKEKITEKQNEKVHEKKHRNKESELKYKLWCKRKEQEELEKKLKDKINEIKASEEEDQRKKRNETAYKNWLKNSVYKPVPIPLNRGLDTLRSSASVAYINPIPWQSNIDENCLNSSK</sequence>
<feature type="domain" description="Coiled-coil" evidence="2">
    <location>
        <begin position="104"/>
        <end position="250"/>
    </location>
</feature>
<evidence type="ECO:0000256" key="1">
    <source>
        <dbReference type="SAM" id="Coils"/>
    </source>
</evidence>
<organism evidence="3 4">
    <name type="scientific">Pyrocoelia pectoralis</name>
    <dbReference type="NCBI Taxonomy" id="417401"/>
    <lineage>
        <taxon>Eukaryota</taxon>
        <taxon>Metazoa</taxon>
        <taxon>Ecdysozoa</taxon>
        <taxon>Arthropoda</taxon>
        <taxon>Hexapoda</taxon>
        <taxon>Insecta</taxon>
        <taxon>Pterygota</taxon>
        <taxon>Neoptera</taxon>
        <taxon>Endopterygota</taxon>
        <taxon>Coleoptera</taxon>
        <taxon>Polyphaga</taxon>
        <taxon>Elateriformia</taxon>
        <taxon>Elateroidea</taxon>
        <taxon>Lampyridae</taxon>
        <taxon>Lampyrinae</taxon>
        <taxon>Pyrocoelia</taxon>
    </lineage>
</organism>
<evidence type="ECO:0000313" key="3">
    <source>
        <dbReference type="EMBL" id="KAK5645422.1"/>
    </source>
</evidence>
<feature type="coiled-coil region" evidence="1">
    <location>
        <begin position="122"/>
        <end position="209"/>
    </location>
</feature>
<dbReference type="PANTHER" id="PTHR23247:SF2">
    <property type="entry name" value="COILED-COIL DOMAIN-CONTAINING PROTEIN 34"/>
    <property type="match status" value="1"/>
</dbReference>